<dbReference type="PROSITE" id="PS51011">
    <property type="entry name" value="ARID"/>
    <property type="match status" value="1"/>
</dbReference>
<accession>A0AAV3RX42</accession>
<evidence type="ECO:0000313" key="6">
    <source>
        <dbReference type="Proteomes" id="UP001454036"/>
    </source>
</evidence>
<feature type="domain" description="ARID" evidence="4">
    <location>
        <begin position="24"/>
        <end position="115"/>
    </location>
</feature>
<dbReference type="InterPro" id="IPR001606">
    <property type="entry name" value="ARID_dom"/>
</dbReference>
<feature type="region of interest" description="Disordered" evidence="2">
    <location>
        <begin position="127"/>
        <end position="161"/>
    </location>
</feature>
<keyword evidence="6" id="KW-1185">Reference proteome</keyword>
<dbReference type="SUPFAM" id="SSF46774">
    <property type="entry name" value="ARID-like"/>
    <property type="match status" value="1"/>
</dbReference>
<dbReference type="PANTHER" id="PTHR46691">
    <property type="entry name" value="HIGH MOBILITY GROUP B PROTEIN 9"/>
    <property type="match status" value="1"/>
</dbReference>
<evidence type="ECO:0000259" key="4">
    <source>
        <dbReference type="PROSITE" id="PS51011"/>
    </source>
</evidence>
<name>A0AAV3RX42_LITER</name>
<feature type="DNA-binding region" description="HMG box" evidence="1">
    <location>
        <begin position="228"/>
        <end position="296"/>
    </location>
</feature>
<dbReference type="InterPro" id="IPR045303">
    <property type="entry name" value="ARID_HMGB9-like"/>
</dbReference>
<feature type="region of interest" description="Disordered" evidence="2">
    <location>
        <begin position="207"/>
        <end position="234"/>
    </location>
</feature>
<dbReference type="GO" id="GO:0003677">
    <property type="term" value="F:DNA binding"/>
    <property type="evidence" value="ECO:0007669"/>
    <property type="project" value="UniProtKB-UniRule"/>
</dbReference>
<dbReference type="Gene3D" id="1.10.30.10">
    <property type="entry name" value="High mobility group box domain"/>
    <property type="match status" value="1"/>
</dbReference>
<protein>
    <recommendedName>
        <fullName evidence="7">High mobility group B protein 10</fullName>
    </recommendedName>
</protein>
<reference evidence="5 6" key="1">
    <citation type="submission" date="2024-01" db="EMBL/GenBank/DDBJ databases">
        <title>The complete chloroplast genome sequence of Lithospermum erythrorhizon: insights into the phylogenetic relationship among Boraginaceae species and the maternal lineages of purple gromwells.</title>
        <authorList>
            <person name="Okada T."/>
            <person name="Watanabe K."/>
        </authorList>
    </citation>
    <scope>NUCLEOTIDE SEQUENCE [LARGE SCALE GENOMIC DNA]</scope>
</reference>
<dbReference type="AlphaFoldDB" id="A0AAV3RX42"/>
<dbReference type="Pfam" id="PF00505">
    <property type="entry name" value="HMG_box"/>
    <property type="match status" value="1"/>
</dbReference>
<comment type="caution">
    <text evidence="5">The sequence shown here is derived from an EMBL/GenBank/DDBJ whole genome shotgun (WGS) entry which is preliminary data.</text>
</comment>
<dbReference type="SMART" id="SM00501">
    <property type="entry name" value="BRIGHT"/>
    <property type="match status" value="1"/>
</dbReference>
<dbReference type="CDD" id="cd22009">
    <property type="entry name" value="HMG-box_AtHMGB9-like"/>
    <property type="match status" value="1"/>
</dbReference>
<feature type="compositionally biased region" description="Polar residues" evidence="2">
    <location>
        <begin position="131"/>
        <end position="141"/>
    </location>
</feature>
<dbReference type="InterPro" id="IPR036431">
    <property type="entry name" value="ARID_dom_sf"/>
</dbReference>
<dbReference type="Pfam" id="PF01388">
    <property type="entry name" value="ARID"/>
    <property type="match status" value="1"/>
</dbReference>
<evidence type="ECO:0000256" key="1">
    <source>
        <dbReference type="PROSITE-ProRule" id="PRU00267"/>
    </source>
</evidence>
<dbReference type="Proteomes" id="UP001454036">
    <property type="component" value="Unassembled WGS sequence"/>
</dbReference>
<dbReference type="SMART" id="SM00398">
    <property type="entry name" value="HMG"/>
    <property type="match status" value="1"/>
</dbReference>
<organism evidence="5 6">
    <name type="scientific">Lithospermum erythrorhizon</name>
    <name type="common">Purple gromwell</name>
    <name type="synonym">Lithospermum officinale var. erythrorhizon</name>
    <dbReference type="NCBI Taxonomy" id="34254"/>
    <lineage>
        <taxon>Eukaryota</taxon>
        <taxon>Viridiplantae</taxon>
        <taxon>Streptophyta</taxon>
        <taxon>Embryophyta</taxon>
        <taxon>Tracheophyta</taxon>
        <taxon>Spermatophyta</taxon>
        <taxon>Magnoliopsida</taxon>
        <taxon>eudicotyledons</taxon>
        <taxon>Gunneridae</taxon>
        <taxon>Pentapetalae</taxon>
        <taxon>asterids</taxon>
        <taxon>lamiids</taxon>
        <taxon>Boraginales</taxon>
        <taxon>Boraginaceae</taxon>
        <taxon>Boraginoideae</taxon>
        <taxon>Lithospermeae</taxon>
        <taxon>Lithospermum</taxon>
    </lineage>
</organism>
<dbReference type="EMBL" id="BAABME010012969">
    <property type="protein sequence ID" value="GAA0185693.1"/>
    <property type="molecule type" value="Genomic_DNA"/>
</dbReference>
<evidence type="ECO:0000313" key="5">
    <source>
        <dbReference type="EMBL" id="GAA0185693.1"/>
    </source>
</evidence>
<proteinExistence type="predicted"/>
<dbReference type="PROSITE" id="PS50118">
    <property type="entry name" value="HMG_BOX_2"/>
    <property type="match status" value="1"/>
</dbReference>
<evidence type="ECO:0000256" key="2">
    <source>
        <dbReference type="SAM" id="MobiDB-lite"/>
    </source>
</evidence>
<dbReference type="SUPFAM" id="SSF47095">
    <property type="entry name" value="HMG-box"/>
    <property type="match status" value="1"/>
</dbReference>
<keyword evidence="1" id="KW-0238">DNA-binding</keyword>
<dbReference type="PANTHER" id="PTHR46691:SF6">
    <property type="entry name" value="HIGH MOBILITY GROUP B PROTEIN 10-RELATED"/>
    <property type="match status" value="1"/>
</dbReference>
<dbReference type="InterPro" id="IPR036910">
    <property type="entry name" value="HMG_box_dom_sf"/>
</dbReference>
<dbReference type="InterPro" id="IPR009071">
    <property type="entry name" value="HMG_box_dom"/>
</dbReference>
<feature type="domain" description="HMG box" evidence="3">
    <location>
        <begin position="228"/>
        <end position="296"/>
    </location>
</feature>
<sequence>MSSEPPSHTSNTYPKAEVEYHEIAQNLDLFWEKVIIFHEYLGTKFKVPTIGGKSVDLHRLFVEVTSRGGIEKAIRDRRWREVTAAFKFPSSLTSGSFALRKCYLSLLYHFEQVYYFRREEPPSSVADAYSLSENTNGSAAPQASEDADAVDQHSEGLNLEEGSTVTGTIDAKFDYGYISTVNLGSEKLNGVLYHMPMPTNMSQALVPVSSTRRRKRRRKSAVEDPSRPKRNRSGYTFFFGEQYPRMKPLYHGDDKKSITKEIAARWNRLSAAEKQVYKEIGMRDKERYKAELSEYKSLHNPEGQ</sequence>
<keyword evidence="1" id="KW-0539">Nucleus</keyword>
<evidence type="ECO:0008006" key="7">
    <source>
        <dbReference type="Google" id="ProtNLM"/>
    </source>
</evidence>
<dbReference type="SMART" id="SM01014">
    <property type="entry name" value="ARID"/>
    <property type="match status" value="1"/>
</dbReference>
<gene>
    <name evidence="5" type="ORF">LIER_32981</name>
</gene>
<dbReference type="GO" id="GO:0005634">
    <property type="term" value="C:nucleus"/>
    <property type="evidence" value="ECO:0007669"/>
    <property type="project" value="UniProtKB-UniRule"/>
</dbReference>
<dbReference type="CDD" id="cd16872">
    <property type="entry name" value="ARID_HMGB9-like"/>
    <property type="match status" value="1"/>
</dbReference>
<evidence type="ECO:0000259" key="3">
    <source>
        <dbReference type="PROSITE" id="PS50118"/>
    </source>
</evidence>
<dbReference type="Gene3D" id="1.10.150.60">
    <property type="entry name" value="ARID DNA-binding domain"/>
    <property type="match status" value="1"/>
</dbReference>